<protein>
    <submittedName>
        <fullName evidence="4">YafY family transcriptional regulator</fullName>
    </submittedName>
</protein>
<dbReference type="PIRSF" id="PIRSF016838">
    <property type="entry name" value="PafC"/>
    <property type="match status" value="1"/>
</dbReference>
<dbReference type="Proteomes" id="UP000659630">
    <property type="component" value="Unassembled WGS sequence"/>
</dbReference>
<dbReference type="InterPro" id="IPR036390">
    <property type="entry name" value="WH_DNA-bd_sf"/>
</dbReference>
<dbReference type="InterPro" id="IPR057727">
    <property type="entry name" value="WCX_dom"/>
</dbReference>
<dbReference type="AlphaFoldDB" id="A0A923L1M3"/>
<evidence type="ECO:0000259" key="3">
    <source>
        <dbReference type="PROSITE" id="PS51000"/>
    </source>
</evidence>
<sequence length="305" mass="33975">MKIDRMIGILAILLQREQVTAPELASRFEVSRRTISRDIDALARAGVPVTTSRGAGGGISVMPGYRVDRTLLTRPELSAILAGLAGLDSVSESPRYRQLMEKLDAGGGPDEALRIDLACYYRASLAPKLELLRQAIAQRRPVRFRYAGPSGEGLRCAEPAQLLFEWSSWYLRGWCRDRRAFRTFKLARMEGLELLEGTFEPRPLPGDGGFDPARAFPARVCILAAFDPSVRWRLLEEYGADQLEERDGRLLLRAWFPDEAYPLGWLLSFGEAAELLEPADLRKKLAALARRIAGRHEGDAALAPK</sequence>
<gene>
    <name evidence="4" type="ORF">H8S23_10090</name>
</gene>
<dbReference type="InterPro" id="IPR036388">
    <property type="entry name" value="WH-like_DNA-bd_sf"/>
</dbReference>
<name>A0A923L1M3_9FIRM</name>
<keyword evidence="2" id="KW-0804">Transcription</keyword>
<dbReference type="Pfam" id="PF25583">
    <property type="entry name" value="WCX"/>
    <property type="match status" value="1"/>
</dbReference>
<dbReference type="InterPro" id="IPR013196">
    <property type="entry name" value="HTH_11"/>
</dbReference>
<dbReference type="PANTHER" id="PTHR34580">
    <property type="match status" value="1"/>
</dbReference>
<evidence type="ECO:0000313" key="5">
    <source>
        <dbReference type="Proteomes" id="UP000659630"/>
    </source>
</evidence>
<dbReference type="Pfam" id="PF08279">
    <property type="entry name" value="HTH_11"/>
    <property type="match status" value="1"/>
</dbReference>
<feature type="domain" description="HTH deoR-type" evidence="3">
    <location>
        <begin position="2"/>
        <end position="60"/>
    </location>
</feature>
<reference evidence="4" key="1">
    <citation type="submission" date="2020-08" db="EMBL/GenBank/DDBJ databases">
        <title>Genome public.</title>
        <authorList>
            <person name="Liu C."/>
            <person name="Sun Q."/>
        </authorList>
    </citation>
    <scope>NUCLEOTIDE SEQUENCE</scope>
    <source>
        <strain evidence="4">BX8</strain>
    </source>
</reference>
<evidence type="ECO:0000313" key="4">
    <source>
        <dbReference type="EMBL" id="MBC5581858.1"/>
    </source>
</evidence>
<dbReference type="InterPro" id="IPR026881">
    <property type="entry name" value="WYL_dom"/>
</dbReference>
<dbReference type="PROSITE" id="PS52050">
    <property type="entry name" value="WYL"/>
    <property type="match status" value="1"/>
</dbReference>
<dbReference type="InterPro" id="IPR028349">
    <property type="entry name" value="PafC-like"/>
</dbReference>
<evidence type="ECO:0000256" key="2">
    <source>
        <dbReference type="ARBA" id="ARBA00023163"/>
    </source>
</evidence>
<organism evidence="4 5">
    <name type="scientific">Anaerofilum hominis</name>
    <dbReference type="NCBI Taxonomy" id="2763016"/>
    <lineage>
        <taxon>Bacteria</taxon>
        <taxon>Bacillati</taxon>
        <taxon>Bacillota</taxon>
        <taxon>Clostridia</taxon>
        <taxon>Eubacteriales</taxon>
        <taxon>Oscillospiraceae</taxon>
        <taxon>Anaerofilum</taxon>
    </lineage>
</organism>
<proteinExistence type="predicted"/>
<dbReference type="PANTHER" id="PTHR34580:SF1">
    <property type="entry name" value="PROTEIN PAFC"/>
    <property type="match status" value="1"/>
</dbReference>
<dbReference type="Pfam" id="PF13280">
    <property type="entry name" value="WYL"/>
    <property type="match status" value="1"/>
</dbReference>
<dbReference type="RefSeq" id="WP_186888215.1">
    <property type="nucleotide sequence ID" value="NZ_JACONZ010000003.1"/>
</dbReference>
<accession>A0A923L1M3</accession>
<dbReference type="GO" id="GO:0003700">
    <property type="term" value="F:DNA-binding transcription factor activity"/>
    <property type="evidence" value="ECO:0007669"/>
    <property type="project" value="InterPro"/>
</dbReference>
<dbReference type="EMBL" id="JACONZ010000003">
    <property type="protein sequence ID" value="MBC5581858.1"/>
    <property type="molecule type" value="Genomic_DNA"/>
</dbReference>
<comment type="caution">
    <text evidence="4">The sequence shown here is derived from an EMBL/GenBank/DDBJ whole genome shotgun (WGS) entry which is preliminary data.</text>
</comment>
<keyword evidence="5" id="KW-1185">Reference proteome</keyword>
<dbReference type="PROSITE" id="PS51000">
    <property type="entry name" value="HTH_DEOR_2"/>
    <property type="match status" value="1"/>
</dbReference>
<dbReference type="Gene3D" id="1.10.10.10">
    <property type="entry name" value="Winged helix-like DNA-binding domain superfamily/Winged helix DNA-binding domain"/>
    <property type="match status" value="1"/>
</dbReference>
<keyword evidence="1" id="KW-0805">Transcription regulation</keyword>
<evidence type="ECO:0000256" key="1">
    <source>
        <dbReference type="ARBA" id="ARBA00023015"/>
    </source>
</evidence>
<dbReference type="InterPro" id="IPR001034">
    <property type="entry name" value="DeoR_HTH"/>
</dbReference>
<dbReference type="SUPFAM" id="SSF46785">
    <property type="entry name" value="Winged helix' DNA-binding domain"/>
    <property type="match status" value="1"/>
</dbReference>
<dbReference type="InterPro" id="IPR051534">
    <property type="entry name" value="CBASS_pafABC_assoc_protein"/>
</dbReference>